<dbReference type="Proteomes" id="UP001249851">
    <property type="component" value="Unassembled WGS sequence"/>
</dbReference>
<gene>
    <name evidence="2" type="ORF">P5673_017867</name>
</gene>
<feature type="region of interest" description="Disordered" evidence="1">
    <location>
        <begin position="57"/>
        <end position="151"/>
    </location>
</feature>
<dbReference type="InterPro" id="IPR045046">
    <property type="entry name" value="Vps9-like"/>
</dbReference>
<reference evidence="2" key="1">
    <citation type="journal article" date="2023" name="G3 (Bethesda)">
        <title>Whole genome assembly and annotation of the endangered Caribbean coral Acropora cervicornis.</title>
        <authorList>
            <person name="Selwyn J.D."/>
            <person name="Vollmer S.V."/>
        </authorList>
    </citation>
    <scope>NUCLEOTIDE SEQUENCE</scope>
    <source>
        <strain evidence="2">K2</strain>
    </source>
</reference>
<reference evidence="2" key="2">
    <citation type="journal article" date="2023" name="Science">
        <title>Genomic signatures of disease resistance in endangered staghorn corals.</title>
        <authorList>
            <person name="Vollmer S.V."/>
            <person name="Selwyn J.D."/>
            <person name="Despard B.A."/>
            <person name="Roesel C.L."/>
        </authorList>
    </citation>
    <scope>NUCLEOTIDE SEQUENCE</scope>
    <source>
        <strain evidence="2">K2</strain>
    </source>
</reference>
<feature type="compositionally biased region" description="Basic and acidic residues" evidence="1">
    <location>
        <begin position="179"/>
        <end position="193"/>
    </location>
</feature>
<feature type="region of interest" description="Disordered" evidence="1">
    <location>
        <begin position="170"/>
        <end position="204"/>
    </location>
</feature>
<dbReference type="GO" id="GO:0005829">
    <property type="term" value="C:cytosol"/>
    <property type="evidence" value="ECO:0007669"/>
    <property type="project" value="TreeGrafter"/>
</dbReference>
<feature type="compositionally biased region" description="Basic and acidic residues" evidence="1">
    <location>
        <begin position="89"/>
        <end position="105"/>
    </location>
</feature>
<feature type="compositionally biased region" description="Basic and acidic residues" evidence="1">
    <location>
        <begin position="404"/>
        <end position="429"/>
    </location>
</feature>
<dbReference type="AlphaFoldDB" id="A0AAD9V3E7"/>
<dbReference type="SUPFAM" id="SSF109993">
    <property type="entry name" value="VPS9 domain"/>
    <property type="match status" value="1"/>
</dbReference>
<dbReference type="Gene3D" id="1.20.1050.80">
    <property type="entry name" value="VPS9 domain"/>
    <property type="match status" value="1"/>
</dbReference>
<feature type="compositionally biased region" description="Basic and acidic residues" evidence="1">
    <location>
        <begin position="118"/>
        <end position="132"/>
    </location>
</feature>
<evidence type="ECO:0000313" key="3">
    <source>
        <dbReference type="Proteomes" id="UP001249851"/>
    </source>
</evidence>
<dbReference type="GO" id="GO:0016192">
    <property type="term" value="P:vesicle-mediated transport"/>
    <property type="evidence" value="ECO:0007669"/>
    <property type="project" value="InterPro"/>
</dbReference>
<protein>
    <submittedName>
        <fullName evidence="2">VPS9 domain-containing protein 1</fullName>
    </submittedName>
</protein>
<dbReference type="PANTHER" id="PTHR23101:SF98">
    <property type="entry name" value="VPS9 DOMAIN-CONTAINING PROTEIN 1"/>
    <property type="match status" value="1"/>
</dbReference>
<feature type="compositionally biased region" description="Low complexity" evidence="1">
    <location>
        <begin position="234"/>
        <end position="243"/>
    </location>
</feature>
<name>A0AAD9V3E7_ACRCE</name>
<feature type="compositionally biased region" description="Polar residues" evidence="1">
    <location>
        <begin position="134"/>
        <end position="151"/>
    </location>
</feature>
<dbReference type="EMBL" id="JARQWQ010000039">
    <property type="protein sequence ID" value="KAK2559771.1"/>
    <property type="molecule type" value="Genomic_DNA"/>
</dbReference>
<feature type="region of interest" description="Disordered" evidence="1">
    <location>
        <begin position="362"/>
        <end position="431"/>
    </location>
</feature>
<proteinExistence type="predicted"/>
<dbReference type="GO" id="GO:0030139">
    <property type="term" value="C:endocytic vesicle"/>
    <property type="evidence" value="ECO:0007669"/>
    <property type="project" value="TreeGrafter"/>
</dbReference>
<feature type="region of interest" description="Disordered" evidence="1">
    <location>
        <begin position="219"/>
        <end position="264"/>
    </location>
</feature>
<dbReference type="InterPro" id="IPR037191">
    <property type="entry name" value="VPS9_dom_sf"/>
</dbReference>
<dbReference type="GO" id="GO:0031267">
    <property type="term" value="F:small GTPase binding"/>
    <property type="evidence" value="ECO:0007669"/>
    <property type="project" value="TreeGrafter"/>
</dbReference>
<accession>A0AAD9V3E7</accession>
<evidence type="ECO:0000256" key="1">
    <source>
        <dbReference type="SAM" id="MobiDB-lite"/>
    </source>
</evidence>
<dbReference type="PANTHER" id="PTHR23101">
    <property type="entry name" value="RAB GDP/GTP EXCHANGE FACTOR"/>
    <property type="match status" value="1"/>
</dbReference>
<feature type="compositionally biased region" description="Basic and acidic residues" evidence="1">
    <location>
        <begin position="362"/>
        <end position="372"/>
    </location>
</feature>
<dbReference type="GO" id="GO:0005085">
    <property type="term" value="F:guanyl-nucleotide exchange factor activity"/>
    <property type="evidence" value="ECO:0007669"/>
    <property type="project" value="InterPro"/>
</dbReference>
<keyword evidence="3" id="KW-1185">Reference proteome</keyword>
<feature type="compositionally biased region" description="Polar residues" evidence="1">
    <location>
        <begin position="64"/>
        <end position="86"/>
    </location>
</feature>
<organism evidence="2 3">
    <name type="scientific">Acropora cervicornis</name>
    <name type="common">Staghorn coral</name>
    <dbReference type="NCBI Taxonomy" id="6130"/>
    <lineage>
        <taxon>Eukaryota</taxon>
        <taxon>Metazoa</taxon>
        <taxon>Cnidaria</taxon>
        <taxon>Anthozoa</taxon>
        <taxon>Hexacorallia</taxon>
        <taxon>Scleractinia</taxon>
        <taxon>Astrocoeniina</taxon>
        <taxon>Acroporidae</taxon>
        <taxon>Acropora</taxon>
    </lineage>
</organism>
<comment type="caution">
    <text evidence="2">The sequence shown here is derived from an EMBL/GenBank/DDBJ whole genome shotgun (WGS) entry which is preliminary data.</text>
</comment>
<feature type="compositionally biased region" description="Acidic residues" evidence="1">
    <location>
        <begin position="219"/>
        <end position="233"/>
    </location>
</feature>
<evidence type="ECO:0000313" key="2">
    <source>
        <dbReference type="EMBL" id="KAK2559771.1"/>
    </source>
</evidence>
<sequence length="616" mass="68775">MPSDAKLIREVINKIFSSSDHPLTQFLLQYQYHVYRKLAPLVKDVGIPSVGVKDKAVSDKDSGTVLNETGSDNEQPTEMINNSNVSEGARQDNLECRKEDEEKTAPTESVVNEIDGFVEGKTEEGGDNEDKNFQGVSSGVEQNSLSNGNDENLCSRTDLEKLKNLLDKTALDTSTVENIKQDEKSQNELKPDALDETDQSSNLEDYFQELEDEMFDWESNEEESCEIENENSVESESQVVVSEKSVEVQPEGNSSSGLDSCARRNENLVEETVGDDLKACDELQHLAEEENEPLDLCVGRIENLVEETVGDHSKPCEELKHLAKEEKEAKYVEETSNEIVEASDTVSNKDEQFTCDLLNEARGHENDGEGMLKESSSTEGKLIGDKNEEDSPTGAILGDEPLEDKEKQSGVTDHDDHCLSNLPPREESRAAVFPSDELRKQLKDILLDARFFLEKLQKMLILAYEPLDTAEGRDLCYSCVEFPFFKPLWPSLLAVLRQVNYEKELCLADVMSDNIGKGPGELGVPQRLCLDNQKLLESTGNKYPYQMAVEELYKVLTLVCPLEKLECIAQLVSECEAMEEFIPEGYLMGEEGYCLTTLTTALAYLATLKPTQSSSK</sequence>